<evidence type="ECO:0000313" key="7">
    <source>
        <dbReference type="Proteomes" id="UP000299102"/>
    </source>
</evidence>
<protein>
    <submittedName>
        <fullName evidence="6">Bombyxin C-1</fullName>
    </submittedName>
</protein>
<evidence type="ECO:0000256" key="2">
    <source>
        <dbReference type="ARBA" id="ARBA00022685"/>
    </source>
</evidence>
<dbReference type="Pfam" id="PF00049">
    <property type="entry name" value="Insulin"/>
    <property type="match status" value="1"/>
</dbReference>
<dbReference type="SUPFAM" id="SSF56994">
    <property type="entry name" value="Insulin-like"/>
    <property type="match status" value="1"/>
</dbReference>
<dbReference type="AlphaFoldDB" id="A0A4C1VRJ5"/>
<comment type="caution">
    <text evidence="6">The sequence shown here is derived from an EMBL/GenBank/DDBJ whole genome shotgun (WGS) entry which is preliminary data.</text>
</comment>
<organism evidence="6 7">
    <name type="scientific">Eumeta variegata</name>
    <name type="common">Bagworm moth</name>
    <name type="synonym">Eumeta japonica</name>
    <dbReference type="NCBI Taxonomy" id="151549"/>
    <lineage>
        <taxon>Eukaryota</taxon>
        <taxon>Metazoa</taxon>
        <taxon>Ecdysozoa</taxon>
        <taxon>Arthropoda</taxon>
        <taxon>Hexapoda</taxon>
        <taxon>Insecta</taxon>
        <taxon>Pterygota</taxon>
        <taxon>Neoptera</taxon>
        <taxon>Endopterygota</taxon>
        <taxon>Lepidoptera</taxon>
        <taxon>Glossata</taxon>
        <taxon>Ditrysia</taxon>
        <taxon>Tineoidea</taxon>
        <taxon>Psychidae</taxon>
        <taxon>Oiketicinae</taxon>
        <taxon>Eumeta</taxon>
    </lineage>
</organism>
<proteinExistence type="inferred from homology"/>
<comment type="similarity">
    <text evidence="1 4">Belongs to the insulin family.</text>
</comment>
<name>A0A4C1VRJ5_EUMVA</name>
<evidence type="ECO:0000256" key="3">
    <source>
        <dbReference type="ARBA" id="ARBA00022729"/>
    </source>
</evidence>
<evidence type="ECO:0000256" key="4">
    <source>
        <dbReference type="RuleBase" id="RU000406"/>
    </source>
</evidence>
<dbReference type="CDD" id="cd04366">
    <property type="entry name" value="IlGF_insulin_bombyxin_like"/>
    <property type="match status" value="1"/>
</dbReference>
<dbReference type="InterPro" id="IPR022353">
    <property type="entry name" value="Insulin_CS"/>
</dbReference>
<dbReference type="Gene3D" id="1.10.100.10">
    <property type="entry name" value="Insulin-like"/>
    <property type="match status" value="1"/>
</dbReference>
<dbReference type="InterPro" id="IPR016179">
    <property type="entry name" value="Insulin-like"/>
</dbReference>
<sequence>MVTKSCQKFLLLQAANGQMSVIVDYCSTTTRHPRTRRSKRRFFMNSAPSFQSTYKLRADPRQSIKASRVTTRRDVNGLTIGRFDFNKSPKQPAGALASFVRNDTLLYNLRVQRDHNRVIVRIYWSGHSPHGECNATRRRRQSARGCTLGADTFATMRRWIFAVLLLLAGGARCQSQEVYSLNKLVIVCGTVLPRAVDEICRGVIKVQSPEDYEEYMKSRRGKKAALKYAYRRRRRQIVDECCNKACTVAELMTYCPDGWR</sequence>
<dbReference type="EMBL" id="BGZK01000388">
    <property type="protein sequence ID" value="GBP40799.1"/>
    <property type="molecule type" value="Genomic_DNA"/>
</dbReference>
<evidence type="ECO:0000256" key="1">
    <source>
        <dbReference type="ARBA" id="ARBA00009034"/>
    </source>
</evidence>
<accession>A0A4C1VRJ5</accession>
<feature type="domain" description="Insulin-like" evidence="5">
    <location>
        <begin position="185"/>
        <end position="255"/>
    </location>
</feature>
<keyword evidence="7" id="KW-1185">Reference proteome</keyword>
<dbReference type="Proteomes" id="UP000299102">
    <property type="component" value="Unassembled WGS sequence"/>
</dbReference>
<keyword evidence="2" id="KW-0165">Cleavage on pair of basic residues</keyword>
<dbReference type="OrthoDB" id="9973665at2759"/>
<gene>
    <name evidence="6" type="primary">BBXC1</name>
    <name evidence="6" type="ORF">EVAR_87060_1</name>
</gene>
<keyword evidence="3" id="KW-0732">Signal</keyword>
<evidence type="ECO:0000259" key="5">
    <source>
        <dbReference type="SMART" id="SM00078"/>
    </source>
</evidence>
<keyword evidence="4" id="KW-0964">Secreted</keyword>
<evidence type="ECO:0000313" key="6">
    <source>
        <dbReference type="EMBL" id="GBP40799.1"/>
    </source>
</evidence>
<dbReference type="GO" id="GO:0005179">
    <property type="term" value="F:hormone activity"/>
    <property type="evidence" value="ECO:0007669"/>
    <property type="project" value="InterPro"/>
</dbReference>
<dbReference type="GO" id="GO:0005576">
    <property type="term" value="C:extracellular region"/>
    <property type="evidence" value="ECO:0007669"/>
    <property type="project" value="UniProtKB-SubCell"/>
</dbReference>
<comment type="subcellular location">
    <subcellularLocation>
        <location evidence="4">Secreted</location>
    </subcellularLocation>
</comment>
<dbReference type="SMART" id="SM00078">
    <property type="entry name" value="IlGF"/>
    <property type="match status" value="1"/>
</dbReference>
<dbReference type="PROSITE" id="PS00262">
    <property type="entry name" value="INSULIN"/>
    <property type="match status" value="1"/>
</dbReference>
<dbReference type="InterPro" id="IPR036438">
    <property type="entry name" value="Insulin-like_sf"/>
</dbReference>
<reference evidence="6 7" key="1">
    <citation type="journal article" date="2019" name="Commun. Biol.">
        <title>The bagworm genome reveals a unique fibroin gene that provides high tensile strength.</title>
        <authorList>
            <person name="Kono N."/>
            <person name="Nakamura H."/>
            <person name="Ohtoshi R."/>
            <person name="Tomita M."/>
            <person name="Numata K."/>
            <person name="Arakawa K."/>
        </authorList>
    </citation>
    <scope>NUCLEOTIDE SEQUENCE [LARGE SCALE GENOMIC DNA]</scope>
</reference>